<organism evidence="1 2">
    <name type="scientific">Geodermatophilus normandii</name>
    <dbReference type="NCBI Taxonomy" id="1137989"/>
    <lineage>
        <taxon>Bacteria</taxon>
        <taxon>Bacillati</taxon>
        <taxon>Actinomycetota</taxon>
        <taxon>Actinomycetes</taxon>
        <taxon>Geodermatophilales</taxon>
        <taxon>Geodermatophilaceae</taxon>
        <taxon>Geodermatophilus</taxon>
    </lineage>
</organism>
<name>A0A317QRB1_9ACTN</name>
<proteinExistence type="predicted"/>
<accession>A0A317QRB1</accession>
<gene>
    <name evidence="1" type="ORF">JD79_04374</name>
</gene>
<dbReference type="EMBL" id="QGTX01000001">
    <property type="protein sequence ID" value="PWW25176.1"/>
    <property type="molecule type" value="Genomic_DNA"/>
</dbReference>
<evidence type="ECO:0000313" key="1">
    <source>
        <dbReference type="EMBL" id="PWW25176.1"/>
    </source>
</evidence>
<dbReference type="Proteomes" id="UP000246661">
    <property type="component" value="Unassembled WGS sequence"/>
</dbReference>
<dbReference type="AlphaFoldDB" id="A0A317QRB1"/>
<protein>
    <submittedName>
        <fullName evidence="1">Uncharacterized protein</fullName>
    </submittedName>
</protein>
<keyword evidence="2" id="KW-1185">Reference proteome</keyword>
<comment type="caution">
    <text evidence="1">The sequence shown here is derived from an EMBL/GenBank/DDBJ whole genome shotgun (WGS) entry which is preliminary data.</text>
</comment>
<reference evidence="2" key="1">
    <citation type="submission" date="2018-05" db="EMBL/GenBank/DDBJ databases">
        <authorList>
            <person name="Klenk H.-P."/>
            <person name="Huntemann M."/>
            <person name="Clum A."/>
            <person name="Pillay M."/>
            <person name="Palaniappan K."/>
            <person name="Varghese N."/>
            <person name="Mikhailova N."/>
            <person name="Stamatis D."/>
            <person name="Reddy T."/>
            <person name="Daum C."/>
            <person name="Shapiro N."/>
            <person name="Ivanova N."/>
            <person name="Kyrpides N."/>
            <person name="Woyke T."/>
        </authorList>
    </citation>
    <scope>NUCLEOTIDE SEQUENCE [LARGE SCALE GENOMIC DNA]</scope>
    <source>
        <strain evidence="2">DSM 45417</strain>
    </source>
</reference>
<sequence>MFVASGTAVPPTSRYQALAGEMVARGHRVLPETWAVAKEFGLEALEGRWTDRAQTPAETARIETSLRALPGATTAPPAAPATGAHPLAEATRWLENRNKVWTQRLSAVSLVGELDVGYGETQDLLDHLGLWWRLAGGRSSGPRLRDKYLACLMVALVAVASEEYAAGRYWPQVAARWGADELSAAEKDLLGTLFLEGVSGLGMPTFTHLPLKHVGPITSHAAIPTFCLRDVFDLFAKRLAADPELSAGSLLAWLAEDEARQRTLDTPARVFLLEGREFARDFTDRCLDLLTRDPAAGDTAFDGVGLPERVIAWYRTLVTDGLMEPPPEGARTRARVTAKVRLVLEPWDRGLCLSLPVRAGDEFDVDTWRLSLPGLVWQVPVRRSPVGGEVLVPVPRPAPSVHVSVDSGWVAAQTVPLIEQADPLLVFDGSGRLMVAGTPVPKGPAWLIYPSPSTHRGSDAATDGAGLRVEGTGWSRSHREPPYGWDGWAFHEADLTDVRGLRYGSGAEYLIEQRPVPQVVCGEPVPFVDVGGRPVFGERPRLRLPEAAAAWTVTITRLGETTPERVAVFDTGGALVDPWPDGPVCGTFTISVRGPLGRRMSRQIVCVVEGLAAAGSPGFRSMGPAGLSPGLVQVRVPHWLGQSTTVALDEGQVERTVQIGRAGQTVALRVRLPHGWVQWVPAAGAGSRQTRPVEAVSDAVHEDPGHLLVAADGVGPFTDLHYTVDGVRVQTIRAQRTLLPGVVRFGLHGLTDTLRARPCGDLVLDGGLPVMRLVPTVLAADVVREDGMLWVEGAAVRGSLVADVYFCAFPWRGPVTCPVDGEGRVHVPTPLVDPTGRLLVVLRVDDGWGSAVTPSPWPEPDTDSVFEVLPDPAGLAPRLTAEETAFVAGLNSEAPMPRTVEATRRLFALLVGDRWEQLPPSEFADESRRDDVLGALRQGSRFTLHALLSLDVPAELATRALVESRLVAEPLAALHRKDVERLWPQYPVAAMLASSEALRVRDKRYVRQAVAHCGPTWQQLAGKEPQHPSAAGAWLQDHRGWHIRGVADLRAPVVVRPGLTRLLDDDTRIAASCDLYAVAAQQRLEPLLARTTLGTEIERVLIRARLGSKIGSVLRARAHAAQGWRALPALCLGLAVIARLAARGNRYARDAFESYAEDFAALAAVAPTAVATDLLLAEALLIGHGH</sequence>
<evidence type="ECO:0000313" key="2">
    <source>
        <dbReference type="Proteomes" id="UP000246661"/>
    </source>
</evidence>